<evidence type="ECO:0000259" key="9">
    <source>
        <dbReference type="Pfam" id="PF06144"/>
    </source>
</evidence>
<dbReference type="InterPro" id="IPR010372">
    <property type="entry name" value="DNA_pol3_delta_N"/>
</dbReference>
<dbReference type="EMBL" id="CP001034">
    <property type="protein sequence ID" value="ACB84758.1"/>
    <property type="molecule type" value="Genomic_DNA"/>
</dbReference>
<dbReference type="NCBIfam" id="TIGR01128">
    <property type="entry name" value="holA"/>
    <property type="match status" value="1"/>
</dbReference>
<feature type="domain" description="DNA polymerase III delta subunit-like C-terminal" evidence="10">
    <location>
        <begin position="209"/>
        <end position="328"/>
    </location>
</feature>
<name>B2A1L8_NATTJ</name>
<reference evidence="11 12" key="1">
    <citation type="submission" date="2008-04" db="EMBL/GenBank/DDBJ databases">
        <title>Complete sequence of chromosome of Natranaerobius thermophilus JW/NM-WN-LF.</title>
        <authorList>
            <consortium name="US DOE Joint Genome Institute"/>
            <person name="Copeland A."/>
            <person name="Lucas S."/>
            <person name="Lapidus A."/>
            <person name="Glavina del Rio T."/>
            <person name="Dalin E."/>
            <person name="Tice H."/>
            <person name="Bruce D."/>
            <person name="Goodwin L."/>
            <person name="Pitluck S."/>
            <person name="Chertkov O."/>
            <person name="Brettin T."/>
            <person name="Detter J.C."/>
            <person name="Han C."/>
            <person name="Kuske C.R."/>
            <person name="Schmutz J."/>
            <person name="Larimer F."/>
            <person name="Land M."/>
            <person name="Hauser L."/>
            <person name="Kyrpides N."/>
            <person name="Lykidis A."/>
            <person name="Mesbah N.M."/>
            <person name="Wiegel J."/>
        </authorList>
    </citation>
    <scope>NUCLEOTIDE SEQUENCE [LARGE SCALE GENOMIC DNA]</scope>
    <source>
        <strain evidence="12">ATCC BAA-1301 / DSM 18059 / JW/NM-WN-LF</strain>
    </source>
</reference>
<proteinExistence type="inferred from homology"/>
<dbReference type="GO" id="GO:0003677">
    <property type="term" value="F:DNA binding"/>
    <property type="evidence" value="ECO:0007669"/>
    <property type="project" value="InterPro"/>
</dbReference>
<dbReference type="SUPFAM" id="SSF48019">
    <property type="entry name" value="post-AAA+ oligomerization domain-like"/>
    <property type="match status" value="1"/>
</dbReference>
<dbReference type="Pfam" id="PF06144">
    <property type="entry name" value="DNA_pol3_delta"/>
    <property type="match status" value="1"/>
</dbReference>
<dbReference type="Gene3D" id="3.40.50.300">
    <property type="entry name" value="P-loop containing nucleotide triphosphate hydrolases"/>
    <property type="match status" value="1"/>
</dbReference>
<keyword evidence="3" id="KW-0808">Transferase</keyword>
<dbReference type="PANTHER" id="PTHR34388">
    <property type="entry name" value="DNA POLYMERASE III SUBUNIT DELTA"/>
    <property type="match status" value="1"/>
</dbReference>
<dbReference type="SUPFAM" id="SSF52540">
    <property type="entry name" value="P-loop containing nucleoside triphosphate hydrolases"/>
    <property type="match status" value="1"/>
</dbReference>
<dbReference type="AlphaFoldDB" id="B2A1L8"/>
<reference evidence="11 12" key="2">
    <citation type="journal article" date="2011" name="J. Bacteriol.">
        <title>Complete genome sequence of the anaerobic, halophilic alkalithermophile Natranaerobius thermophilus JW/NM-WN-LF.</title>
        <authorList>
            <person name="Zhao B."/>
            <person name="Mesbah N.M."/>
            <person name="Dalin E."/>
            <person name="Goodwin L."/>
            <person name="Nolan M."/>
            <person name="Pitluck S."/>
            <person name="Chertkov O."/>
            <person name="Brettin T.S."/>
            <person name="Han J."/>
            <person name="Larimer F.W."/>
            <person name="Land M.L."/>
            <person name="Hauser L."/>
            <person name="Kyrpides N."/>
            <person name="Wiegel J."/>
        </authorList>
    </citation>
    <scope>NUCLEOTIDE SEQUENCE [LARGE SCALE GENOMIC DNA]</scope>
    <source>
        <strain evidence="12">ATCC BAA-1301 / DSM 18059 / JW/NM-WN-LF</strain>
    </source>
</reference>
<dbReference type="InterPro" id="IPR048466">
    <property type="entry name" value="DNA_pol3_delta-like_C"/>
</dbReference>
<dbReference type="InterPro" id="IPR005790">
    <property type="entry name" value="DNA_polIII_delta"/>
</dbReference>
<evidence type="ECO:0000256" key="8">
    <source>
        <dbReference type="ARBA" id="ARBA00049244"/>
    </source>
</evidence>
<comment type="similarity">
    <text evidence="7">Belongs to the DNA polymerase HolA subunit family.</text>
</comment>
<keyword evidence="5" id="KW-0235">DNA replication</keyword>
<evidence type="ECO:0000313" key="11">
    <source>
        <dbReference type="EMBL" id="ACB84758.1"/>
    </source>
</evidence>
<keyword evidence="6" id="KW-0239">DNA-directed DNA polymerase</keyword>
<dbReference type="eggNOG" id="COG1466">
    <property type="taxonomic scope" value="Bacteria"/>
</dbReference>
<evidence type="ECO:0000256" key="4">
    <source>
        <dbReference type="ARBA" id="ARBA00022695"/>
    </source>
</evidence>
<organism evidence="11 12">
    <name type="scientific">Natranaerobius thermophilus (strain ATCC BAA-1301 / DSM 18059 / JW/NM-WN-LF)</name>
    <dbReference type="NCBI Taxonomy" id="457570"/>
    <lineage>
        <taxon>Bacteria</taxon>
        <taxon>Bacillati</taxon>
        <taxon>Bacillota</taxon>
        <taxon>Clostridia</taxon>
        <taxon>Natranaerobiales</taxon>
        <taxon>Natranaerobiaceae</taxon>
        <taxon>Natranaerobius</taxon>
    </lineage>
</organism>
<dbReference type="HOGENOM" id="CLU_044694_2_1_9"/>
<dbReference type="GO" id="GO:0009360">
    <property type="term" value="C:DNA polymerase III complex"/>
    <property type="evidence" value="ECO:0007669"/>
    <property type="project" value="InterPro"/>
</dbReference>
<dbReference type="GO" id="GO:0006261">
    <property type="term" value="P:DNA-templated DNA replication"/>
    <property type="evidence" value="ECO:0007669"/>
    <property type="project" value="TreeGrafter"/>
</dbReference>
<evidence type="ECO:0000313" key="12">
    <source>
        <dbReference type="Proteomes" id="UP000001683"/>
    </source>
</evidence>
<dbReference type="FunCoup" id="B2A1L8">
    <property type="interactions" value="112"/>
</dbReference>
<keyword evidence="12" id="KW-1185">Reference proteome</keyword>
<dbReference type="Gene3D" id="1.10.8.60">
    <property type="match status" value="1"/>
</dbReference>
<dbReference type="PANTHER" id="PTHR34388:SF1">
    <property type="entry name" value="DNA POLYMERASE III SUBUNIT DELTA"/>
    <property type="match status" value="1"/>
</dbReference>
<accession>B2A1L8</accession>
<protein>
    <recommendedName>
        <fullName evidence="2">DNA polymerase III subunit delta</fullName>
        <ecNumber evidence="1">2.7.7.7</ecNumber>
    </recommendedName>
</protein>
<evidence type="ECO:0000256" key="3">
    <source>
        <dbReference type="ARBA" id="ARBA00022679"/>
    </source>
</evidence>
<gene>
    <name evidence="11" type="ordered locus">Nther_1175</name>
</gene>
<evidence type="ECO:0000256" key="5">
    <source>
        <dbReference type="ARBA" id="ARBA00022705"/>
    </source>
</evidence>
<evidence type="ECO:0000256" key="6">
    <source>
        <dbReference type="ARBA" id="ARBA00022932"/>
    </source>
</evidence>
<dbReference type="Gene3D" id="1.20.272.10">
    <property type="match status" value="1"/>
</dbReference>
<dbReference type="GO" id="GO:0003887">
    <property type="term" value="F:DNA-directed DNA polymerase activity"/>
    <property type="evidence" value="ECO:0007669"/>
    <property type="project" value="UniProtKB-KW"/>
</dbReference>
<dbReference type="OrthoDB" id="9775929at2"/>
<dbReference type="RefSeq" id="WP_012447633.1">
    <property type="nucleotide sequence ID" value="NC_010718.1"/>
</dbReference>
<dbReference type="Proteomes" id="UP000001683">
    <property type="component" value="Chromosome"/>
</dbReference>
<dbReference type="STRING" id="457570.Nther_1175"/>
<evidence type="ECO:0000256" key="2">
    <source>
        <dbReference type="ARBA" id="ARBA00017703"/>
    </source>
</evidence>
<dbReference type="InParanoid" id="B2A1L8"/>
<keyword evidence="4" id="KW-0548">Nucleotidyltransferase</keyword>
<dbReference type="InterPro" id="IPR008921">
    <property type="entry name" value="DNA_pol3_clamp-load_cplx_C"/>
</dbReference>
<sequence>MSGNKIPQLTEEQLKSVYLITGESYFQKQFGQKIKDLLLKTDFDLSSYEKLDGKEYNLADVVQKAESLPFFSDRRLVMVSNAPYFSEQLSEKEKQIFSDYLDNPAPTTVLVFFADKVDKRQKLVKNLKKRGMLYEFSQLKPWEIDKWIREWVNMRGKDIQRNAVSLLVQRIGNELPLLEQELEKLDLYTAGIKKIEENHVRQVVPESLETNVFKLVDKIGEKQSGIALALVRKLTLNEPPVKILFLIARQFRLLIKIKAYLDDGLAVSEASKKLGIPPFIGKKVAAQSKNFSYQELQDAVKEVQRIDYAIKTGQLEGTFALERLIMSFVDKIEA</sequence>
<evidence type="ECO:0000256" key="1">
    <source>
        <dbReference type="ARBA" id="ARBA00012417"/>
    </source>
</evidence>
<dbReference type="KEGG" id="nth:Nther_1175"/>
<dbReference type="InterPro" id="IPR027417">
    <property type="entry name" value="P-loop_NTPase"/>
</dbReference>
<comment type="catalytic activity">
    <reaction evidence="8">
        <text>DNA(n) + a 2'-deoxyribonucleoside 5'-triphosphate = DNA(n+1) + diphosphate</text>
        <dbReference type="Rhea" id="RHEA:22508"/>
        <dbReference type="Rhea" id="RHEA-COMP:17339"/>
        <dbReference type="Rhea" id="RHEA-COMP:17340"/>
        <dbReference type="ChEBI" id="CHEBI:33019"/>
        <dbReference type="ChEBI" id="CHEBI:61560"/>
        <dbReference type="ChEBI" id="CHEBI:173112"/>
        <dbReference type="EC" id="2.7.7.7"/>
    </reaction>
</comment>
<feature type="domain" description="DNA polymerase III delta N-terminal" evidence="9">
    <location>
        <begin position="18"/>
        <end position="135"/>
    </location>
</feature>
<evidence type="ECO:0000256" key="7">
    <source>
        <dbReference type="ARBA" id="ARBA00034754"/>
    </source>
</evidence>
<dbReference type="EC" id="2.7.7.7" evidence="1"/>
<dbReference type="Pfam" id="PF21694">
    <property type="entry name" value="DNA_pol3_delta_C"/>
    <property type="match status" value="1"/>
</dbReference>
<evidence type="ECO:0000259" key="10">
    <source>
        <dbReference type="Pfam" id="PF21694"/>
    </source>
</evidence>